<dbReference type="AlphaFoldDB" id="A0A0D2NYD4"/>
<evidence type="ECO:0000313" key="1">
    <source>
        <dbReference type="EMBL" id="KJA21496.1"/>
    </source>
</evidence>
<dbReference type="EMBL" id="KN817557">
    <property type="protein sequence ID" value="KJA21496.1"/>
    <property type="molecule type" value="Genomic_DNA"/>
</dbReference>
<protein>
    <submittedName>
        <fullName evidence="1">Uncharacterized protein</fullName>
    </submittedName>
</protein>
<proteinExistence type="predicted"/>
<gene>
    <name evidence="1" type="ORF">HYPSUDRAFT_723312</name>
</gene>
<keyword evidence="2" id="KW-1185">Reference proteome</keyword>
<name>A0A0D2NYD4_HYPSF</name>
<organism evidence="1 2">
    <name type="scientific">Hypholoma sublateritium (strain FD-334 SS-4)</name>
    <dbReference type="NCBI Taxonomy" id="945553"/>
    <lineage>
        <taxon>Eukaryota</taxon>
        <taxon>Fungi</taxon>
        <taxon>Dikarya</taxon>
        <taxon>Basidiomycota</taxon>
        <taxon>Agaricomycotina</taxon>
        <taxon>Agaricomycetes</taxon>
        <taxon>Agaricomycetidae</taxon>
        <taxon>Agaricales</taxon>
        <taxon>Agaricineae</taxon>
        <taxon>Strophariaceae</taxon>
        <taxon>Hypholoma</taxon>
    </lineage>
</organism>
<dbReference type="Proteomes" id="UP000054270">
    <property type="component" value="Unassembled WGS sequence"/>
</dbReference>
<evidence type="ECO:0000313" key="2">
    <source>
        <dbReference type="Proteomes" id="UP000054270"/>
    </source>
</evidence>
<reference evidence="2" key="1">
    <citation type="submission" date="2014-04" db="EMBL/GenBank/DDBJ databases">
        <title>Evolutionary Origins and Diversification of the Mycorrhizal Mutualists.</title>
        <authorList>
            <consortium name="DOE Joint Genome Institute"/>
            <consortium name="Mycorrhizal Genomics Consortium"/>
            <person name="Kohler A."/>
            <person name="Kuo A."/>
            <person name="Nagy L.G."/>
            <person name="Floudas D."/>
            <person name="Copeland A."/>
            <person name="Barry K.W."/>
            <person name="Cichocki N."/>
            <person name="Veneault-Fourrey C."/>
            <person name="LaButti K."/>
            <person name="Lindquist E.A."/>
            <person name="Lipzen A."/>
            <person name="Lundell T."/>
            <person name="Morin E."/>
            <person name="Murat C."/>
            <person name="Riley R."/>
            <person name="Ohm R."/>
            <person name="Sun H."/>
            <person name="Tunlid A."/>
            <person name="Henrissat B."/>
            <person name="Grigoriev I.V."/>
            <person name="Hibbett D.S."/>
            <person name="Martin F."/>
        </authorList>
    </citation>
    <scope>NUCLEOTIDE SEQUENCE [LARGE SCALE GENOMIC DNA]</scope>
    <source>
        <strain evidence="2">FD-334 SS-4</strain>
    </source>
</reference>
<sequence>MGIFFALRRSCGSVRSILGGIGTFEKVVKSCIYMRGANIRRVEADRMPPGQQATGLLCNDNAVTTTHCHWQTTRLSPLLPSLTATEIRSMSTFSNQETSGFADFQTASGPGPNIPMADAQGLALLAGLVGFIRPFIDVSHTAATGVKDSDQTQEDFGDSIRSFTTIRVLMQRFRFKGGAHM</sequence>
<accession>A0A0D2NYD4</accession>